<protein>
    <recommendedName>
        <fullName evidence="3">C2H2-type domain-containing protein</fullName>
    </recommendedName>
</protein>
<feature type="compositionally biased region" description="Basic and acidic residues" evidence="2">
    <location>
        <begin position="63"/>
        <end position="75"/>
    </location>
</feature>
<evidence type="ECO:0000256" key="2">
    <source>
        <dbReference type="SAM" id="MobiDB-lite"/>
    </source>
</evidence>
<proteinExistence type="predicted"/>
<keyword evidence="1" id="KW-0862">Zinc</keyword>
<keyword evidence="1" id="KW-0479">Metal-binding</keyword>
<sequence length="146" mass="16368">MPPLFTNLRSRTNSLLDSITGAIPEPPPNGTFKDRSLTCRRCGNRFRDVIELDRHFNLLPHHSDYSDSHDFENFTRPRVRRQRAATETKTTALEATAAPSSPNKSTTTPTSPISGFSESEAFYAPPIDKSDKENKPAFLRKFSSLA</sequence>
<dbReference type="EMBL" id="KZ819203">
    <property type="protein sequence ID" value="PWY97679.1"/>
    <property type="molecule type" value="Genomic_DNA"/>
</dbReference>
<evidence type="ECO:0000313" key="4">
    <source>
        <dbReference type="EMBL" id="PWY97679.1"/>
    </source>
</evidence>
<keyword evidence="1" id="KW-0863">Zinc-finger</keyword>
<evidence type="ECO:0000259" key="3">
    <source>
        <dbReference type="PROSITE" id="PS50157"/>
    </source>
</evidence>
<dbReference type="OrthoDB" id="2555373at2759"/>
<dbReference type="Proteomes" id="UP000246740">
    <property type="component" value="Unassembled WGS sequence"/>
</dbReference>
<dbReference type="PROSITE" id="PS50157">
    <property type="entry name" value="ZINC_FINGER_C2H2_2"/>
    <property type="match status" value="1"/>
</dbReference>
<evidence type="ECO:0000256" key="1">
    <source>
        <dbReference type="PROSITE-ProRule" id="PRU00042"/>
    </source>
</evidence>
<dbReference type="GO" id="GO:0008270">
    <property type="term" value="F:zinc ion binding"/>
    <property type="evidence" value="ECO:0007669"/>
    <property type="project" value="UniProtKB-KW"/>
</dbReference>
<gene>
    <name evidence="4" type="ORF">BCV70DRAFT_151152</name>
</gene>
<evidence type="ECO:0000313" key="5">
    <source>
        <dbReference type="Proteomes" id="UP000246740"/>
    </source>
</evidence>
<dbReference type="InParanoid" id="A0A317XHH7"/>
<organism evidence="4 5">
    <name type="scientific">Testicularia cyperi</name>
    <dbReference type="NCBI Taxonomy" id="1882483"/>
    <lineage>
        <taxon>Eukaryota</taxon>
        <taxon>Fungi</taxon>
        <taxon>Dikarya</taxon>
        <taxon>Basidiomycota</taxon>
        <taxon>Ustilaginomycotina</taxon>
        <taxon>Ustilaginomycetes</taxon>
        <taxon>Ustilaginales</taxon>
        <taxon>Anthracoideaceae</taxon>
        <taxon>Testicularia</taxon>
    </lineage>
</organism>
<feature type="region of interest" description="Disordered" evidence="2">
    <location>
        <begin position="63"/>
        <end position="135"/>
    </location>
</feature>
<dbReference type="AlphaFoldDB" id="A0A317XHH7"/>
<feature type="compositionally biased region" description="Low complexity" evidence="2">
    <location>
        <begin position="85"/>
        <end position="114"/>
    </location>
</feature>
<dbReference type="PROSITE" id="PS00028">
    <property type="entry name" value="ZINC_FINGER_C2H2_1"/>
    <property type="match status" value="1"/>
</dbReference>
<accession>A0A317XHH7</accession>
<dbReference type="InterPro" id="IPR013087">
    <property type="entry name" value="Znf_C2H2_type"/>
</dbReference>
<feature type="non-terminal residue" evidence="4">
    <location>
        <position position="146"/>
    </location>
</feature>
<feature type="domain" description="C2H2-type" evidence="3">
    <location>
        <begin position="37"/>
        <end position="66"/>
    </location>
</feature>
<reference evidence="4 5" key="1">
    <citation type="journal article" date="2018" name="Mol. Biol. Evol.">
        <title>Broad Genomic Sampling Reveals a Smut Pathogenic Ancestry of the Fungal Clade Ustilaginomycotina.</title>
        <authorList>
            <person name="Kijpornyongpan T."/>
            <person name="Mondo S.J."/>
            <person name="Barry K."/>
            <person name="Sandor L."/>
            <person name="Lee J."/>
            <person name="Lipzen A."/>
            <person name="Pangilinan J."/>
            <person name="LaButti K."/>
            <person name="Hainaut M."/>
            <person name="Henrissat B."/>
            <person name="Grigoriev I.V."/>
            <person name="Spatafora J.W."/>
            <person name="Aime M.C."/>
        </authorList>
    </citation>
    <scope>NUCLEOTIDE SEQUENCE [LARGE SCALE GENOMIC DNA]</scope>
    <source>
        <strain evidence="4 5">MCA 3645</strain>
    </source>
</reference>
<name>A0A317XHH7_9BASI</name>
<keyword evidence="5" id="KW-1185">Reference proteome</keyword>